<comment type="caution">
    <text evidence="1">The sequence shown here is derived from an EMBL/GenBank/DDBJ whole genome shotgun (WGS) entry which is preliminary data.</text>
</comment>
<dbReference type="EMBL" id="BMAT01007123">
    <property type="protein sequence ID" value="GFR58088.1"/>
    <property type="molecule type" value="Genomic_DNA"/>
</dbReference>
<reference evidence="1 2" key="1">
    <citation type="journal article" date="2021" name="Elife">
        <title>Chloroplast acquisition without the gene transfer in kleptoplastic sea slugs, Plakobranchus ocellatus.</title>
        <authorList>
            <person name="Maeda T."/>
            <person name="Takahashi S."/>
            <person name="Yoshida T."/>
            <person name="Shimamura S."/>
            <person name="Takaki Y."/>
            <person name="Nagai Y."/>
            <person name="Toyoda A."/>
            <person name="Suzuki Y."/>
            <person name="Arimoto A."/>
            <person name="Ishii H."/>
            <person name="Satoh N."/>
            <person name="Nishiyama T."/>
            <person name="Hasebe M."/>
            <person name="Maruyama T."/>
            <person name="Minagawa J."/>
            <person name="Obokata J."/>
            <person name="Shigenobu S."/>
        </authorList>
    </citation>
    <scope>NUCLEOTIDE SEQUENCE [LARGE SCALE GENOMIC DNA]</scope>
</reference>
<proteinExistence type="predicted"/>
<accession>A0AAV4EAT4</accession>
<protein>
    <submittedName>
        <fullName evidence="1">Uncharacterized protein</fullName>
    </submittedName>
</protein>
<gene>
    <name evidence="1" type="ORF">ElyMa_003473000</name>
</gene>
<sequence length="126" mass="14197">MMSDPTMQTFAGENLLLETFGSLNFAQLSTGRRTGSTESGVCRFSSTAWTERILGKIFTKGFTFELTQEDLMGQEVYLEISVRAEVVEGQYRYAVKSRQSKDAELEHQAYISPEVSPRNQQTITIP</sequence>
<name>A0AAV4EAT4_9GAST</name>
<keyword evidence="2" id="KW-1185">Reference proteome</keyword>
<evidence type="ECO:0000313" key="1">
    <source>
        <dbReference type="EMBL" id="GFR58088.1"/>
    </source>
</evidence>
<dbReference type="Proteomes" id="UP000762676">
    <property type="component" value="Unassembled WGS sequence"/>
</dbReference>
<feature type="non-terminal residue" evidence="1">
    <location>
        <position position="126"/>
    </location>
</feature>
<organism evidence="1 2">
    <name type="scientific">Elysia marginata</name>
    <dbReference type="NCBI Taxonomy" id="1093978"/>
    <lineage>
        <taxon>Eukaryota</taxon>
        <taxon>Metazoa</taxon>
        <taxon>Spiralia</taxon>
        <taxon>Lophotrochozoa</taxon>
        <taxon>Mollusca</taxon>
        <taxon>Gastropoda</taxon>
        <taxon>Heterobranchia</taxon>
        <taxon>Euthyneura</taxon>
        <taxon>Panpulmonata</taxon>
        <taxon>Sacoglossa</taxon>
        <taxon>Placobranchoidea</taxon>
        <taxon>Plakobranchidae</taxon>
        <taxon>Elysia</taxon>
    </lineage>
</organism>
<evidence type="ECO:0000313" key="2">
    <source>
        <dbReference type="Proteomes" id="UP000762676"/>
    </source>
</evidence>
<dbReference type="AlphaFoldDB" id="A0AAV4EAT4"/>